<dbReference type="PANTHER" id="PTHR30383:SF24">
    <property type="entry name" value="THIOESTERASE 1_PROTEASE 1_LYSOPHOSPHOLIPASE L1"/>
    <property type="match status" value="1"/>
</dbReference>
<dbReference type="AlphaFoldDB" id="A0A3M8SXA3"/>
<evidence type="ECO:0000256" key="1">
    <source>
        <dbReference type="SAM" id="SignalP"/>
    </source>
</evidence>
<feature type="chain" id="PRO_5018079025" evidence="1">
    <location>
        <begin position="20"/>
        <end position="231"/>
    </location>
</feature>
<sequence length="231" mass="23609">MKTLLLALTLATVAPPALAAPALAAPAQAPDSVLILGDSLSAAHRMDEEAGWVALLGKRLATETATPPAIHNVSRGGKTLADGLTELPALLVRHHPDVVVIELAGNDAILGVPAEHIERDLSALVDLAQASGAKVTILGFALPPMFDKDGSAAMLRGVYEKVARNQDVTLLPSLLAGISDTPALLQDDGVHPNAAAQPKVLDNAWGTLRPLLVDASAATLAAPAGAATRSK</sequence>
<dbReference type="EMBL" id="RIBS01000002">
    <property type="protein sequence ID" value="RNF85315.1"/>
    <property type="molecule type" value="Genomic_DNA"/>
</dbReference>
<gene>
    <name evidence="3" type="ORF">EER27_06000</name>
</gene>
<dbReference type="PANTHER" id="PTHR30383">
    <property type="entry name" value="THIOESTERASE 1/PROTEASE 1/LYSOPHOSPHOLIPASE L1"/>
    <property type="match status" value="1"/>
</dbReference>
<dbReference type="SUPFAM" id="SSF52266">
    <property type="entry name" value="SGNH hydrolase"/>
    <property type="match status" value="1"/>
</dbReference>
<feature type="signal peptide" evidence="1">
    <location>
        <begin position="1"/>
        <end position="19"/>
    </location>
</feature>
<accession>A0A3M8SXA3</accession>
<proteinExistence type="predicted"/>
<dbReference type="InterPro" id="IPR036514">
    <property type="entry name" value="SGNH_hydro_sf"/>
</dbReference>
<dbReference type="GO" id="GO:0004622">
    <property type="term" value="F:phosphatidylcholine lysophospholipase activity"/>
    <property type="evidence" value="ECO:0007669"/>
    <property type="project" value="TreeGrafter"/>
</dbReference>
<dbReference type="Proteomes" id="UP000267049">
    <property type="component" value="Unassembled WGS sequence"/>
</dbReference>
<dbReference type="RefSeq" id="WP_123087100.1">
    <property type="nucleotide sequence ID" value="NZ_RIBS01000002.1"/>
</dbReference>
<evidence type="ECO:0000313" key="3">
    <source>
        <dbReference type="EMBL" id="RNF85315.1"/>
    </source>
</evidence>
<keyword evidence="4" id="KW-1185">Reference proteome</keyword>
<organism evidence="3 4">
    <name type="scientific">Montanilutibacter psychrotolerans</name>
    <dbReference type="NCBI Taxonomy" id="1327343"/>
    <lineage>
        <taxon>Bacteria</taxon>
        <taxon>Pseudomonadati</taxon>
        <taxon>Pseudomonadota</taxon>
        <taxon>Gammaproteobacteria</taxon>
        <taxon>Lysobacterales</taxon>
        <taxon>Lysobacteraceae</taxon>
        <taxon>Montanilutibacter</taxon>
    </lineage>
</organism>
<feature type="domain" description="SGNH hydrolase-type esterase" evidence="2">
    <location>
        <begin position="35"/>
        <end position="196"/>
    </location>
</feature>
<name>A0A3M8SXA3_9GAMM</name>
<dbReference type="InterPro" id="IPR013830">
    <property type="entry name" value="SGNH_hydro"/>
</dbReference>
<reference evidence="3 4" key="1">
    <citation type="submission" date="2018-11" db="EMBL/GenBank/DDBJ databases">
        <title>Lysobacter cryohumiis sp. nov., isolated from soil in the Tianshan Mountains, Xinjiang, China.</title>
        <authorList>
            <person name="Luo Y."/>
            <person name="Sheng H."/>
        </authorList>
    </citation>
    <scope>NUCLEOTIDE SEQUENCE [LARGE SCALE GENOMIC DNA]</scope>
    <source>
        <strain evidence="3 4">ZS60</strain>
    </source>
</reference>
<evidence type="ECO:0000259" key="2">
    <source>
        <dbReference type="Pfam" id="PF13472"/>
    </source>
</evidence>
<dbReference type="Gene3D" id="3.40.50.1110">
    <property type="entry name" value="SGNH hydrolase"/>
    <property type="match status" value="1"/>
</dbReference>
<evidence type="ECO:0000313" key="4">
    <source>
        <dbReference type="Proteomes" id="UP000267049"/>
    </source>
</evidence>
<comment type="caution">
    <text evidence="3">The sequence shown here is derived from an EMBL/GenBank/DDBJ whole genome shotgun (WGS) entry which is preliminary data.</text>
</comment>
<keyword evidence="1" id="KW-0732">Signal</keyword>
<dbReference type="InterPro" id="IPR051532">
    <property type="entry name" value="Ester_Hydrolysis_Enzymes"/>
</dbReference>
<dbReference type="Pfam" id="PF13472">
    <property type="entry name" value="Lipase_GDSL_2"/>
    <property type="match status" value="1"/>
</dbReference>
<protein>
    <submittedName>
        <fullName evidence="3">Arylesterase</fullName>
    </submittedName>
</protein>